<dbReference type="EMBL" id="QUSF01000008">
    <property type="protein sequence ID" value="RLW06865.1"/>
    <property type="molecule type" value="Genomic_DNA"/>
</dbReference>
<accession>A0A3L8SS72</accession>
<feature type="compositionally biased region" description="Polar residues" evidence="1">
    <location>
        <begin position="1"/>
        <end position="10"/>
    </location>
</feature>
<organism evidence="2 3">
    <name type="scientific">Chloebia gouldiae</name>
    <name type="common">Gouldian finch</name>
    <name type="synonym">Erythrura gouldiae</name>
    <dbReference type="NCBI Taxonomy" id="44316"/>
    <lineage>
        <taxon>Eukaryota</taxon>
        <taxon>Metazoa</taxon>
        <taxon>Chordata</taxon>
        <taxon>Craniata</taxon>
        <taxon>Vertebrata</taxon>
        <taxon>Euteleostomi</taxon>
        <taxon>Archelosauria</taxon>
        <taxon>Archosauria</taxon>
        <taxon>Dinosauria</taxon>
        <taxon>Saurischia</taxon>
        <taxon>Theropoda</taxon>
        <taxon>Coelurosauria</taxon>
        <taxon>Aves</taxon>
        <taxon>Neognathae</taxon>
        <taxon>Neoaves</taxon>
        <taxon>Telluraves</taxon>
        <taxon>Australaves</taxon>
        <taxon>Passeriformes</taxon>
        <taxon>Passeroidea</taxon>
        <taxon>Passeridae</taxon>
        <taxon>Chloebia</taxon>
    </lineage>
</organism>
<dbReference type="Proteomes" id="UP000276834">
    <property type="component" value="Unassembled WGS sequence"/>
</dbReference>
<sequence>MRQPTLTTSDHCVEAPSGTEGSRGYCYSAQPHLLCGLHPAVSWDCHGNTTFNKSKENRGDFWRAQ</sequence>
<gene>
    <name evidence="2" type="ORF">DV515_00003966</name>
</gene>
<evidence type="ECO:0000313" key="3">
    <source>
        <dbReference type="Proteomes" id="UP000276834"/>
    </source>
</evidence>
<keyword evidence="3" id="KW-1185">Reference proteome</keyword>
<evidence type="ECO:0000313" key="2">
    <source>
        <dbReference type="EMBL" id="RLW06865.1"/>
    </source>
</evidence>
<proteinExistence type="predicted"/>
<comment type="caution">
    <text evidence="2">The sequence shown here is derived from an EMBL/GenBank/DDBJ whole genome shotgun (WGS) entry which is preliminary data.</text>
</comment>
<protein>
    <submittedName>
        <fullName evidence="2">Uncharacterized protein</fullName>
    </submittedName>
</protein>
<feature type="non-terminal residue" evidence="2">
    <location>
        <position position="65"/>
    </location>
</feature>
<reference evidence="2 3" key="1">
    <citation type="journal article" date="2018" name="Proc. R. Soc. B">
        <title>A non-coding region near Follistatin controls head colour polymorphism in the Gouldian finch.</title>
        <authorList>
            <person name="Toomey M.B."/>
            <person name="Marques C.I."/>
            <person name="Andrade P."/>
            <person name="Araujo P.M."/>
            <person name="Sabatino S."/>
            <person name="Gazda M.A."/>
            <person name="Afonso S."/>
            <person name="Lopes R.J."/>
            <person name="Corbo J.C."/>
            <person name="Carneiro M."/>
        </authorList>
    </citation>
    <scope>NUCLEOTIDE SEQUENCE [LARGE SCALE GENOMIC DNA]</scope>
    <source>
        <strain evidence="2">Red01</strain>
        <tissue evidence="2">Muscle</tissue>
    </source>
</reference>
<evidence type="ECO:0000256" key="1">
    <source>
        <dbReference type="SAM" id="MobiDB-lite"/>
    </source>
</evidence>
<feature type="region of interest" description="Disordered" evidence="1">
    <location>
        <begin position="1"/>
        <end position="22"/>
    </location>
</feature>
<name>A0A3L8SS72_CHLGU</name>
<dbReference type="AlphaFoldDB" id="A0A3L8SS72"/>